<organism evidence="3 4">
    <name type="scientific">Mucilaginibacter paludis DSM 18603</name>
    <dbReference type="NCBI Taxonomy" id="714943"/>
    <lineage>
        <taxon>Bacteria</taxon>
        <taxon>Pseudomonadati</taxon>
        <taxon>Bacteroidota</taxon>
        <taxon>Sphingobacteriia</taxon>
        <taxon>Sphingobacteriales</taxon>
        <taxon>Sphingobacteriaceae</taxon>
        <taxon>Mucilaginibacter</taxon>
    </lineage>
</organism>
<dbReference type="AlphaFoldDB" id="H1YDW5"/>
<accession>H1YDW5</accession>
<feature type="domain" description="HTH LytTR-type" evidence="2">
    <location>
        <begin position="192"/>
        <end position="299"/>
    </location>
</feature>
<keyword evidence="1" id="KW-1133">Transmembrane helix</keyword>
<dbReference type="InterPro" id="IPR007492">
    <property type="entry name" value="LytTR_DNA-bd_dom"/>
</dbReference>
<dbReference type="eggNOG" id="COG3279">
    <property type="taxonomic scope" value="Bacteria"/>
</dbReference>
<sequence>MMLIKTHFIDVCLRKMQIGGQSSLAGPVINYNDLYFRIIISVTAAHIIVTIGEDYSFFQLLVKWDYYRSLLFSAVIAFILVNLVYWVIRHLDRKYDWKLYPLPRLGLQFVLALFLPAIAAFILAFLYFRAFGYDIRHTWYLRYDYPVIVALIFMLNIYYLAFYFFRKWQIAEEMATNASPAVVSVPKEKNVLIVSKGAQNIPLPVSSVAYIFHDGGYNFIRTFEQGEFFIAETLDVVQQQLSEKQFFRVNRQMLVNFTACQHFELLEYGKLELIVKPPFKEPVIISQKRAKAFKDWMER</sequence>
<keyword evidence="1" id="KW-0472">Membrane</keyword>
<name>H1YDW5_9SPHI</name>
<dbReference type="HOGENOM" id="CLU_868518_0_0_10"/>
<proteinExistence type="predicted"/>
<dbReference type="EMBL" id="CM001403">
    <property type="protein sequence ID" value="EHQ24305.1"/>
    <property type="molecule type" value="Genomic_DNA"/>
</dbReference>
<dbReference type="SMART" id="SM00850">
    <property type="entry name" value="LytTR"/>
    <property type="match status" value="1"/>
</dbReference>
<keyword evidence="4" id="KW-1185">Reference proteome</keyword>
<evidence type="ECO:0000313" key="3">
    <source>
        <dbReference type="EMBL" id="EHQ24305.1"/>
    </source>
</evidence>
<feature type="transmembrane region" description="Helical" evidence="1">
    <location>
        <begin position="109"/>
        <end position="128"/>
    </location>
</feature>
<reference evidence="3" key="1">
    <citation type="submission" date="2011-09" db="EMBL/GenBank/DDBJ databases">
        <title>The permanent draft genome of Mucilaginibacter paludis DSM 18603.</title>
        <authorList>
            <consortium name="US DOE Joint Genome Institute (JGI-PGF)"/>
            <person name="Lucas S."/>
            <person name="Han J."/>
            <person name="Lapidus A."/>
            <person name="Bruce D."/>
            <person name="Goodwin L."/>
            <person name="Pitluck S."/>
            <person name="Peters L."/>
            <person name="Kyrpides N."/>
            <person name="Mavromatis K."/>
            <person name="Ivanova N."/>
            <person name="Mikhailova N."/>
            <person name="Held B."/>
            <person name="Detter J.C."/>
            <person name="Tapia R."/>
            <person name="Han C."/>
            <person name="Land M."/>
            <person name="Hauser L."/>
            <person name="Markowitz V."/>
            <person name="Cheng J.-F."/>
            <person name="Hugenholtz P."/>
            <person name="Woyke T."/>
            <person name="Wu D."/>
            <person name="Tindall B."/>
            <person name="Brambilla E."/>
            <person name="Klenk H.-P."/>
            <person name="Eisen J.A."/>
        </authorList>
    </citation>
    <scope>NUCLEOTIDE SEQUENCE [LARGE SCALE GENOMIC DNA]</scope>
    <source>
        <strain evidence="3">DSM 18603</strain>
    </source>
</reference>
<feature type="transmembrane region" description="Helical" evidence="1">
    <location>
        <begin position="34"/>
        <end position="51"/>
    </location>
</feature>
<dbReference type="PANTHER" id="PTHR37299:SF1">
    <property type="entry name" value="STAGE 0 SPORULATION PROTEIN A HOMOLOG"/>
    <property type="match status" value="1"/>
</dbReference>
<dbReference type="PANTHER" id="PTHR37299">
    <property type="entry name" value="TRANSCRIPTIONAL REGULATOR-RELATED"/>
    <property type="match status" value="1"/>
</dbReference>
<keyword evidence="3" id="KW-0238">DNA-binding</keyword>
<dbReference type="OrthoDB" id="9787344at2"/>
<dbReference type="STRING" id="714943.Mucpa_0102"/>
<dbReference type="RefSeq" id="WP_008503848.1">
    <property type="nucleotide sequence ID" value="NZ_CM001403.1"/>
</dbReference>
<gene>
    <name evidence="3" type="ORF">Mucpa_0102</name>
</gene>
<dbReference type="Pfam" id="PF04397">
    <property type="entry name" value="LytTR"/>
    <property type="match status" value="1"/>
</dbReference>
<dbReference type="PROSITE" id="PS50930">
    <property type="entry name" value="HTH_LYTTR"/>
    <property type="match status" value="1"/>
</dbReference>
<evidence type="ECO:0000259" key="2">
    <source>
        <dbReference type="PROSITE" id="PS50930"/>
    </source>
</evidence>
<dbReference type="GO" id="GO:0000156">
    <property type="term" value="F:phosphorelay response regulator activity"/>
    <property type="evidence" value="ECO:0007669"/>
    <property type="project" value="InterPro"/>
</dbReference>
<evidence type="ECO:0000313" key="4">
    <source>
        <dbReference type="Proteomes" id="UP000002774"/>
    </source>
</evidence>
<dbReference type="Proteomes" id="UP000002774">
    <property type="component" value="Chromosome"/>
</dbReference>
<dbReference type="InterPro" id="IPR046947">
    <property type="entry name" value="LytR-like"/>
</dbReference>
<keyword evidence="1" id="KW-0812">Transmembrane</keyword>
<feature type="transmembrane region" description="Helical" evidence="1">
    <location>
        <begin position="71"/>
        <end position="88"/>
    </location>
</feature>
<evidence type="ECO:0000256" key="1">
    <source>
        <dbReference type="SAM" id="Phobius"/>
    </source>
</evidence>
<dbReference type="Gene3D" id="2.40.50.1020">
    <property type="entry name" value="LytTr DNA-binding domain"/>
    <property type="match status" value="1"/>
</dbReference>
<feature type="transmembrane region" description="Helical" evidence="1">
    <location>
        <begin position="148"/>
        <end position="165"/>
    </location>
</feature>
<protein>
    <submittedName>
        <fullName evidence="3">LytTr DNA-binding region</fullName>
    </submittedName>
</protein>
<dbReference type="GO" id="GO:0003677">
    <property type="term" value="F:DNA binding"/>
    <property type="evidence" value="ECO:0007669"/>
    <property type="project" value="UniProtKB-KW"/>
</dbReference>